<comment type="subcellular location">
    <subcellularLocation>
        <location evidence="1">Cell surface</location>
    </subcellularLocation>
</comment>
<dbReference type="GO" id="GO:0015628">
    <property type="term" value="P:protein secretion by the type II secretion system"/>
    <property type="evidence" value="ECO:0007669"/>
    <property type="project" value="InterPro"/>
</dbReference>
<dbReference type="PRINTS" id="PR00813">
    <property type="entry name" value="BCTERIALGSPG"/>
</dbReference>
<dbReference type="OrthoDB" id="2428428at2"/>
<keyword evidence="2" id="KW-0488">Methylation</keyword>
<name>A0A165HHM7_9BACL</name>
<evidence type="ECO:0000313" key="6">
    <source>
        <dbReference type="EMBL" id="KZE39998.1"/>
    </source>
</evidence>
<dbReference type="GO" id="GO:0009986">
    <property type="term" value="C:cell surface"/>
    <property type="evidence" value="ECO:0007669"/>
    <property type="project" value="UniProtKB-SubCell"/>
</dbReference>
<dbReference type="Gene3D" id="3.30.700.10">
    <property type="entry name" value="Glycoprotein, Type 4 Pilin"/>
    <property type="match status" value="1"/>
</dbReference>
<dbReference type="Proteomes" id="UP000076490">
    <property type="component" value="Unassembled WGS sequence"/>
</dbReference>
<dbReference type="GO" id="GO:0015627">
    <property type="term" value="C:type II protein secretion system complex"/>
    <property type="evidence" value="ECO:0007669"/>
    <property type="project" value="InterPro"/>
</dbReference>
<comment type="caution">
    <text evidence="6">The sequence shown here is derived from an EMBL/GenBank/DDBJ whole genome shotgun (WGS) entry which is preliminary data.</text>
</comment>
<organism evidence="6 7">
    <name type="scientific">Bhargavaea cecembensis</name>
    <dbReference type="NCBI Taxonomy" id="394098"/>
    <lineage>
        <taxon>Bacteria</taxon>
        <taxon>Bacillati</taxon>
        <taxon>Bacillota</taxon>
        <taxon>Bacilli</taxon>
        <taxon>Bacillales</taxon>
        <taxon>Caryophanaceae</taxon>
        <taxon>Bhargavaea</taxon>
    </lineage>
</organism>
<dbReference type="InterPro" id="IPR012902">
    <property type="entry name" value="N_methyl_site"/>
</dbReference>
<keyword evidence="5" id="KW-0472">Membrane</keyword>
<evidence type="ECO:0000313" key="7">
    <source>
        <dbReference type="Proteomes" id="UP000076490"/>
    </source>
</evidence>
<evidence type="ECO:0000256" key="4">
    <source>
        <dbReference type="SAM" id="MobiDB-lite"/>
    </source>
</evidence>
<dbReference type="Pfam" id="PF07963">
    <property type="entry name" value="N_methyl"/>
    <property type="match status" value="1"/>
</dbReference>
<sequence length="152" mass="16037">MLKFVQKKLKEEKGLTLIELLAVIVILAIIAAIAIPAIGNIMENSRYTAVKSDAINVINAAQLYYTDTASPVTPVTVEILKNDNFLESSGEIPDASTVSANSPHALTTPAGTPIVFSGTKSVTFTGATIQGINDDDTKGSEVDDEDGITIDE</sequence>
<feature type="compositionally biased region" description="Acidic residues" evidence="4">
    <location>
        <begin position="142"/>
        <end position="152"/>
    </location>
</feature>
<feature type="region of interest" description="Disordered" evidence="4">
    <location>
        <begin position="130"/>
        <end position="152"/>
    </location>
</feature>
<dbReference type="GO" id="GO:0030420">
    <property type="term" value="P:establishment of competence for transformation"/>
    <property type="evidence" value="ECO:0007669"/>
    <property type="project" value="UniProtKB-KW"/>
</dbReference>
<dbReference type="AlphaFoldDB" id="A0A165HHM7"/>
<keyword evidence="3" id="KW-0178">Competence</keyword>
<dbReference type="PROSITE" id="PS00409">
    <property type="entry name" value="PROKAR_NTER_METHYL"/>
    <property type="match status" value="1"/>
</dbReference>
<proteinExistence type="predicted"/>
<keyword evidence="5" id="KW-0812">Transmembrane</keyword>
<reference evidence="6 7" key="1">
    <citation type="submission" date="2016-01" db="EMBL/GenBank/DDBJ databases">
        <title>Whole genome sequencing of Bhargavaea cecembensis T14.</title>
        <authorList>
            <person name="Hong K.W."/>
        </authorList>
    </citation>
    <scope>NUCLEOTIDE SEQUENCE [LARGE SCALE GENOMIC DNA]</scope>
    <source>
        <strain evidence="6 7">T14</strain>
    </source>
</reference>
<evidence type="ECO:0000256" key="5">
    <source>
        <dbReference type="SAM" id="Phobius"/>
    </source>
</evidence>
<dbReference type="InterPro" id="IPR045584">
    <property type="entry name" value="Pilin-like"/>
</dbReference>
<keyword evidence="5" id="KW-1133">Transmembrane helix</keyword>
<dbReference type="InterPro" id="IPR000983">
    <property type="entry name" value="Bac_GSPG_pilin"/>
</dbReference>
<dbReference type="NCBIfam" id="TIGR02532">
    <property type="entry name" value="IV_pilin_GFxxxE"/>
    <property type="match status" value="1"/>
</dbReference>
<dbReference type="SUPFAM" id="SSF54523">
    <property type="entry name" value="Pili subunits"/>
    <property type="match status" value="1"/>
</dbReference>
<evidence type="ECO:0000256" key="1">
    <source>
        <dbReference type="ARBA" id="ARBA00004241"/>
    </source>
</evidence>
<feature type="transmembrane region" description="Helical" evidence="5">
    <location>
        <begin position="20"/>
        <end position="42"/>
    </location>
</feature>
<dbReference type="EMBL" id="LQNT01000001">
    <property type="protein sequence ID" value="KZE39998.1"/>
    <property type="molecule type" value="Genomic_DNA"/>
</dbReference>
<evidence type="ECO:0000256" key="2">
    <source>
        <dbReference type="ARBA" id="ARBA00022481"/>
    </source>
</evidence>
<protein>
    <submittedName>
        <fullName evidence="6">Tfp assembly type protein</fullName>
    </submittedName>
</protein>
<gene>
    <name evidence="6" type="ORF">AV656_01595</name>
</gene>
<evidence type="ECO:0000256" key="3">
    <source>
        <dbReference type="ARBA" id="ARBA00023287"/>
    </source>
</evidence>
<dbReference type="RefSeq" id="WP_063178160.1">
    <property type="nucleotide sequence ID" value="NZ_LQNT01000001.1"/>
</dbReference>
<accession>A0A165HHM7</accession>